<organism evidence="1 2">
    <name type="scientific">Wickerhamiella sorbophila</name>
    <dbReference type="NCBI Taxonomy" id="45607"/>
    <lineage>
        <taxon>Eukaryota</taxon>
        <taxon>Fungi</taxon>
        <taxon>Dikarya</taxon>
        <taxon>Ascomycota</taxon>
        <taxon>Saccharomycotina</taxon>
        <taxon>Dipodascomycetes</taxon>
        <taxon>Dipodascales</taxon>
        <taxon>Trichomonascaceae</taxon>
        <taxon>Wickerhamiella</taxon>
    </lineage>
</organism>
<evidence type="ECO:0000313" key="1">
    <source>
        <dbReference type="EMBL" id="PRT52928.1"/>
    </source>
</evidence>
<sequence>MEHTELQTPYHCVNPSAIKTFLRQSRAISDDKIPSSLTQRSCGEVLPRMYNEWRKRDDILAFCGAVAGGSLDESLPDNTAQIKTLTSHARDHIEFAKTQNDPRVDSYAARDETALKDLERDSTMQWVRREKLTEEIIRETTVRIIADKCGGLGVDAQQFHRY</sequence>
<protein>
    <submittedName>
        <fullName evidence="1">Mitochondrial intermembrane space cysteine motif-containing protein MIX23</fullName>
    </submittedName>
</protein>
<reference evidence="1 2" key="1">
    <citation type="submission" date="2017-04" db="EMBL/GenBank/DDBJ databases">
        <title>Genome sequencing of [Candida] sorbophila.</title>
        <authorList>
            <person name="Ahn J.O."/>
        </authorList>
    </citation>
    <scope>NUCLEOTIDE SEQUENCE [LARGE SCALE GENOMIC DNA]</scope>
    <source>
        <strain evidence="1 2">DS02</strain>
    </source>
</reference>
<dbReference type="STRING" id="45607.A0A2T0FD46"/>
<accession>A0A2T0FD46</accession>
<dbReference type="EMBL" id="NDIQ01000001">
    <property type="protein sequence ID" value="PRT52928.1"/>
    <property type="molecule type" value="Genomic_DNA"/>
</dbReference>
<keyword evidence="2" id="KW-1185">Reference proteome</keyword>
<dbReference type="GO" id="GO:0005758">
    <property type="term" value="C:mitochondrial intermembrane space"/>
    <property type="evidence" value="ECO:0007669"/>
    <property type="project" value="InterPro"/>
</dbReference>
<dbReference type="GeneID" id="36514297"/>
<dbReference type="RefSeq" id="XP_024662874.1">
    <property type="nucleotide sequence ID" value="XM_024807106.1"/>
</dbReference>
<dbReference type="Proteomes" id="UP000238350">
    <property type="component" value="Unassembled WGS sequence"/>
</dbReference>
<proteinExistence type="predicted"/>
<name>A0A2T0FD46_9ASCO</name>
<dbReference type="Pfam" id="PF09774">
    <property type="entry name" value="MIX23"/>
    <property type="match status" value="1"/>
</dbReference>
<gene>
    <name evidence="1" type="ORF">B9G98_00548</name>
</gene>
<dbReference type="InterPro" id="IPR019171">
    <property type="entry name" value="MIX23"/>
</dbReference>
<evidence type="ECO:0000313" key="2">
    <source>
        <dbReference type="Proteomes" id="UP000238350"/>
    </source>
</evidence>
<dbReference type="OrthoDB" id="5593818at2759"/>
<dbReference type="AlphaFoldDB" id="A0A2T0FD46"/>
<comment type="caution">
    <text evidence="1">The sequence shown here is derived from an EMBL/GenBank/DDBJ whole genome shotgun (WGS) entry which is preliminary data.</text>
</comment>